<dbReference type="Pfam" id="PF00398">
    <property type="entry name" value="RrnaAD"/>
    <property type="match status" value="1"/>
</dbReference>
<keyword evidence="4" id="KW-0694">RNA-binding</keyword>
<evidence type="ECO:0000256" key="3">
    <source>
        <dbReference type="ARBA" id="ARBA00022691"/>
    </source>
</evidence>
<dbReference type="Proteomes" id="UP001210261">
    <property type="component" value="Unassembled WGS sequence"/>
</dbReference>
<dbReference type="GO" id="GO:0032259">
    <property type="term" value="P:methylation"/>
    <property type="evidence" value="ECO:0007669"/>
    <property type="project" value="UniProtKB-KW"/>
</dbReference>
<keyword evidence="3" id="KW-0949">S-adenosyl-L-methionine</keyword>
<keyword evidence="2" id="KW-0808">Transferase</keyword>
<dbReference type="GO" id="GO:0008168">
    <property type="term" value="F:methyltransferase activity"/>
    <property type="evidence" value="ECO:0007669"/>
    <property type="project" value="UniProtKB-KW"/>
</dbReference>
<evidence type="ECO:0000313" key="6">
    <source>
        <dbReference type="Proteomes" id="UP001210261"/>
    </source>
</evidence>
<sequence length="187" mass="21233">MFLEFLKQPRKVGAFCSSSKALSVAMTHNLNIQNAKCIAEIGPGLGSFTNEIIRLKDKNSTFIAIEINKNFYNILYDKFGQTPNVYIENQNANNINNIIKSKNIENLDIVISGIPWTILKPKDKITLLSNINESLKKGGVFSTFMYALPTPQAKSFRKILHKKFSKVKVSKIIWKNFPPAIIFYCKK</sequence>
<dbReference type="InterPro" id="IPR029063">
    <property type="entry name" value="SAM-dependent_MTases_sf"/>
</dbReference>
<gene>
    <name evidence="5" type="ORF">PF021_03240</name>
</gene>
<proteinExistence type="predicted"/>
<evidence type="ECO:0000256" key="2">
    <source>
        <dbReference type="ARBA" id="ARBA00022679"/>
    </source>
</evidence>
<evidence type="ECO:0000256" key="4">
    <source>
        <dbReference type="ARBA" id="ARBA00022884"/>
    </source>
</evidence>
<accession>A0ABT4VDA3</accession>
<dbReference type="SUPFAM" id="SSF53335">
    <property type="entry name" value="S-adenosyl-L-methionine-dependent methyltransferases"/>
    <property type="match status" value="1"/>
</dbReference>
<keyword evidence="6" id="KW-1185">Reference proteome</keyword>
<name>A0ABT4VDA3_9HELI</name>
<reference evidence="5 6" key="1">
    <citation type="submission" date="2023-01" db="EMBL/GenBank/DDBJ databases">
        <title>Description of Helicobacter ibis sp. nov. isolated from faecal droppings of black-faced ibis (Theristicus melanopis).</title>
        <authorList>
            <person name="Lopez-Cantillo M."/>
            <person name="Vidal-Veuthey B."/>
            <person name="Mella A."/>
            <person name="De La Haba R."/>
            <person name="Collado L."/>
        </authorList>
    </citation>
    <scope>NUCLEOTIDE SEQUENCE [LARGE SCALE GENOMIC DNA]</scope>
    <source>
        <strain evidence="5 6">A82</strain>
    </source>
</reference>
<dbReference type="Gene3D" id="3.40.50.150">
    <property type="entry name" value="Vaccinia Virus protein VP39"/>
    <property type="match status" value="1"/>
</dbReference>
<keyword evidence="1 5" id="KW-0489">Methyltransferase</keyword>
<evidence type="ECO:0000256" key="1">
    <source>
        <dbReference type="ARBA" id="ARBA00022603"/>
    </source>
</evidence>
<comment type="caution">
    <text evidence="5">The sequence shown here is derived from an EMBL/GenBank/DDBJ whole genome shotgun (WGS) entry which is preliminary data.</text>
</comment>
<evidence type="ECO:0000313" key="5">
    <source>
        <dbReference type="EMBL" id="MDA3968686.1"/>
    </source>
</evidence>
<dbReference type="RefSeq" id="WP_271020961.1">
    <property type="nucleotide sequence ID" value="NZ_JAQHXR010000001.1"/>
</dbReference>
<dbReference type="EMBL" id="JAQHXR010000001">
    <property type="protein sequence ID" value="MDA3968686.1"/>
    <property type="molecule type" value="Genomic_DNA"/>
</dbReference>
<dbReference type="InterPro" id="IPR001737">
    <property type="entry name" value="KsgA/Erm"/>
</dbReference>
<organism evidence="5 6">
    <name type="scientific">Helicobacter ibis</name>
    <dbReference type="NCBI Taxonomy" id="2962633"/>
    <lineage>
        <taxon>Bacteria</taxon>
        <taxon>Pseudomonadati</taxon>
        <taxon>Campylobacterota</taxon>
        <taxon>Epsilonproteobacteria</taxon>
        <taxon>Campylobacterales</taxon>
        <taxon>Helicobacteraceae</taxon>
        <taxon>Helicobacter</taxon>
    </lineage>
</organism>
<protein>
    <submittedName>
        <fullName evidence="5">SAM-dependent methyltransferase</fullName>
    </submittedName>
</protein>